<evidence type="ECO:0000313" key="2">
    <source>
        <dbReference type="EMBL" id="OJA18734.1"/>
    </source>
</evidence>
<protein>
    <submittedName>
        <fullName evidence="2">Uncharacterized protein</fullName>
    </submittedName>
</protein>
<accession>A0A1J8QAN9</accession>
<keyword evidence="3" id="KW-1185">Reference proteome</keyword>
<gene>
    <name evidence="2" type="ORF">AZE42_13205</name>
</gene>
<feature type="region of interest" description="Disordered" evidence="1">
    <location>
        <begin position="15"/>
        <end position="35"/>
    </location>
</feature>
<sequence length="95" mass="10800">MLDLAELRLHFRDESSSNEIKAEITPETRDSDLDGDENSLISIAAAIGQQSELDDVDDAMAFTSAFEQITSQQLFSFSDDRYIDKIDREDRHEIT</sequence>
<dbReference type="AlphaFoldDB" id="A0A1J8QAN9"/>
<evidence type="ECO:0000256" key="1">
    <source>
        <dbReference type="SAM" id="MobiDB-lite"/>
    </source>
</evidence>
<proteinExistence type="predicted"/>
<feature type="compositionally biased region" description="Basic and acidic residues" evidence="1">
    <location>
        <begin position="15"/>
        <end position="32"/>
    </location>
</feature>
<organism evidence="2 3">
    <name type="scientific">Rhizopogon vesiculosus</name>
    <dbReference type="NCBI Taxonomy" id="180088"/>
    <lineage>
        <taxon>Eukaryota</taxon>
        <taxon>Fungi</taxon>
        <taxon>Dikarya</taxon>
        <taxon>Basidiomycota</taxon>
        <taxon>Agaricomycotina</taxon>
        <taxon>Agaricomycetes</taxon>
        <taxon>Agaricomycetidae</taxon>
        <taxon>Boletales</taxon>
        <taxon>Suillineae</taxon>
        <taxon>Rhizopogonaceae</taxon>
        <taxon>Rhizopogon</taxon>
    </lineage>
</organism>
<reference evidence="2 3" key="1">
    <citation type="submission" date="2016-03" db="EMBL/GenBank/DDBJ databases">
        <title>Comparative genomics of the ectomycorrhizal sister species Rhizopogon vinicolor and Rhizopogon vesiculosus (Basidiomycota: Boletales) reveals a divergence of the mating type B locus.</title>
        <authorList>
            <person name="Mujic A.B."/>
            <person name="Kuo A."/>
            <person name="Tritt A."/>
            <person name="Lipzen A."/>
            <person name="Chen C."/>
            <person name="Johnson J."/>
            <person name="Sharma A."/>
            <person name="Barry K."/>
            <person name="Grigoriev I.V."/>
            <person name="Spatafora J.W."/>
        </authorList>
    </citation>
    <scope>NUCLEOTIDE SEQUENCE [LARGE SCALE GENOMIC DNA]</scope>
    <source>
        <strain evidence="2 3">AM-OR11-056</strain>
    </source>
</reference>
<evidence type="ECO:0000313" key="3">
    <source>
        <dbReference type="Proteomes" id="UP000183567"/>
    </source>
</evidence>
<dbReference type="Proteomes" id="UP000183567">
    <property type="component" value="Unassembled WGS sequence"/>
</dbReference>
<name>A0A1J8QAN9_9AGAM</name>
<dbReference type="EMBL" id="LVVM01001347">
    <property type="protein sequence ID" value="OJA18734.1"/>
    <property type="molecule type" value="Genomic_DNA"/>
</dbReference>
<comment type="caution">
    <text evidence="2">The sequence shown here is derived from an EMBL/GenBank/DDBJ whole genome shotgun (WGS) entry which is preliminary data.</text>
</comment>
<dbReference type="OrthoDB" id="3270501at2759"/>